<gene>
    <name evidence="1" type="ORF">CYFUS_004296</name>
</gene>
<name>A0A250J620_9BACT</name>
<evidence type="ECO:0000313" key="1">
    <source>
        <dbReference type="EMBL" id="ATB38861.1"/>
    </source>
</evidence>
<reference evidence="1 2" key="1">
    <citation type="submission" date="2017-06" db="EMBL/GenBank/DDBJ databases">
        <title>Sequencing and comparative analysis of myxobacterial genomes.</title>
        <authorList>
            <person name="Rupp O."/>
            <person name="Goesmann A."/>
            <person name="Sogaard-Andersen L."/>
        </authorList>
    </citation>
    <scope>NUCLEOTIDE SEQUENCE [LARGE SCALE GENOMIC DNA]</scope>
    <source>
        <strain evidence="1 2">DSM 52655</strain>
    </source>
</reference>
<dbReference type="KEGG" id="cfus:CYFUS_004296"/>
<protein>
    <submittedName>
        <fullName evidence="1">Uncharacterized protein</fullName>
    </submittedName>
</protein>
<dbReference type="AlphaFoldDB" id="A0A250J620"/>
<dbReference type="RefSeq" id="WP_095986965.1">
    <property type="nucleotide sequence ID" value="NZ_CP022098.1"/>
</dbReference>
<accession>A0A250J620</accession>
<dbReference type="Proteomes" id="UP000217257">
    <property type="component" value="Chromosome"/>
</dbReference>
<dbReference type="EMBL" id="CP022098">
    <property type="protein sequence ID" value="ATB38861.1"/>
    <property type="molecule type" value="Genomic_DNA"/>
</dbReference>
<organism evidence="1 2">
    <name type="scientific">Cystobacter fuscus</name>
    <dbReference type="NCBI Taxonomy" id="43"/>
    <lineage>
        <taxon>Bacteria</taxon>
        <taxon>Pseudomonadati</taxon>
        <taxon>Myxococcota</taxon>
        <taxon>Myxococcia</taxon>
        <taxon>Myxococcales</taxon>
        <taxon>Cystobacterineae</taxon>
        <taxon>Archangiaceae</taxon>
        <taxon>Cystobacter</taxon>
    </lineage>
</organism>
<proteinExistence type="predicted"/>
<sequence length="333" mass="38006">MRFVLEESSWAWDGKNRETYIERIEQLLDRLDIAYEREEPYLASRELLQQQVFGAYTLNDLLWNQDSPLNLPFEVSQRVVGHLNMMQYWDEEMAWPAIDVNIAGSDVLSPSAALVHARVGRRQATACLPLPGTWSGPCEVIVAGAKERIHFVVDEPSHRAFFRDTLEVEHVDEAGLEALAPHAFPVLMFLKGVWSELGHFEGGYARIRQSLHHFLAVLDDHGAWVFTDETGRLSPEEPVPGDKERRPVTNQLIQQRFIHWAFDVAPEKPNVRADGVCRRARERELGGQTLYCEWHYKFEGHVNRAHIHPPVTASKGKVIVAIFRDHLPLPGDG</sequence>
<evidence type="ECO:0000313" key="2">
    <source>
        <dbReference type="Proteomes" id="UP000217257"/>
    </source>
</evidence>